<dbReference type="Proteomes" id="UP001228643">
    <property type="component" value="Unassembled WGS sequence"/>
</dbReference>
<keyword evidence="10" id="KW-0732">Signal</keyword>
<dbReference type="RefSeq" id="WP_282716076.1">
    <property type="nucleotide sequence ID" value="NZ_JASCRY010000002.1"/>
</dbReference>
<dbReference type="SUPFAM" id="SSF49464">
    <property type="entry name" value="Carboxypeptidase regulatory domain-like"/>
    <property type="match status" value="1"/>
</dbReference>
<keyword evidence="6 8" id="KW-0472">Membrane</keyword>
<keyword evidence="14" id="KW-1185">Reference proteome</keyword>
<comment type="caution">
    <text evidence="13">The sequence shown here is derived from an EMBL/GenBank/DDBJ whole genome shotgun (WGS) entry which is preliminary data.</text>
</comment>
<evidence type="ECO:0000256" key="1">
    <source>
        <dbReference type="ARBA" id="ARBA00004571"/>
    </source>
</evidence>
<keyword evidence="3 8" id="KW-1134">Transmembrane beta strand</keyword>
<evidence type="ECO:0000259" key="12">
    <source>
        <dbReference type="Pfam" id="PF07715"/>
    </source>
</evidence>
<feature type="chain" id="PRO_5043823768" evidence="10">
    <location>
        <begin position="22"/>
        <end position="983"/>
    </location>
</feature>
<evidence type="ECO:0000256" key="6">
    <source>
        <dbReference type="ARBA" id="ARBA00023136"/>
    </source>
</evidence>
<dbReference type="EMBL" id="JASCRY010000002">
    <property type="protein sequence ID" value="MDI5949792.1"/>
    <property type="molecule type" value="Genomic_DNA"/>
</dbReference>
<dbReference type="GO" id="GO:0009279">
    <property type="term" value="C:cell outer membrane"/>
    <property type="evidence" value="ECO:0007669"/>
    <property type="project" value="UniProtKB-SubCell"/>
</dbReference>
<organism evidence="13 14">
    <name type="scientific">Flavobacterium yafengii</name>
    <dbReference type="NCBI Taxonomy" id="3041253"/>
    <lineage>
        <taxon>Bacteria</taxon>
        <taxon>Pseudomonadati</taxon>
        <taxon>Bacteroidota</taxon>
        <taxon>Flavobacteriia</taxon>
        <taxon>Flavobacteriales</taxon>
        <taxon>Flavobacteriaceae</taxon>
        <taxon>Flavobacterium</taxon>
    </lineage>
</organism>
<evidence type="ECO:0000256" key="9">
    <source>
        <dbReference type="RuleBase" id="RU003357"/>
    </source>
</evidence>
<protein>
    <submittedName>
        <fullName evidence="13">TonB-dependent receptor</fullName>
    </submittedName>
</protein>
<dbReference type="InterPro" id="IPR000531">
    <property type="entry name" value="Beta-barrel_TonB"/>
</dbReference>
<dbReference type="Pfam" id="PF07715">
    <property type="entry name" value="Plug"/>
    <property type="match status" value="1"/>
</dbReference>
<evidence type="ECO:0000256" key="3">
    <source>
        <dbReference type="ARBA" id="ARBA00022452"/>
    </source>
</evidence>
<feature type="signal peptide" evidence="10">
    <location>
        <begin position="1"/>
        <end position="21"/>
    </location>
</feature>
<keyword evidence="4 8" id="KW-0812">Transmembrane</keyword>
<dbReference type="Gene3D" id="2.170.130.10">
    <property type="entry name" value="TonB-dependent receptor, plug domain"/>
    <property type="match status" value="1"/>
</dbReference>
<dbReference type="InterPro" id="IPR012910">
    <property type="entry name" value="Plug_dom"/>
</dbReference>
<reference evidence="13 14" key="1">
    <citation type="submission" date="2023-04" db="EMBL/GenBank/DDBJ databases">
        <title>Two novel species of Flavobacterium.</title>
        <authorList>
            <person name="Liu Q."/>
            <person name="Xin Y.-H."/>
        </authorList>
    </citation>
    <scope>NUCLEOTIDE SEQUENCE [LARGE SCALE GENOMIC DNA]</scope>
    <source>
        <strain evidence="13 14">LB2P87</strain>
    </source>
</reference>
<keyword evidence="2 8" id="KW-0813">Transport</keyword>
<gene>
    <name evidence="13" type="ORF">QLS97_09040</name>
</gene>
<keyword evidence="7 8" id="KW-0998">Cell outer membrane</keyword>
<evidence type="ECO:0000256" key="7">
    <source>
        <dbReference type="ARBA" id="ARBA00023237"/>
    </source>
</evidence>
<dbReference type="Pfam" id="PF13715">
    <property type="entry name" value="CarbopepD_reg_2"/>
    <property type="match status" value="1"/>
</dbReference>
<dbReference type="InterPro" id="IPR036942">
    <property type="entry name" value="Beta-barrel_TonB_sf"/>
</dbReference>
<dbReference type="InterPro" id="IPR008969">
    <property type="entry name" value="CarboxyPept-like_regulatory"/>
</dbReference>
<proteinExistence type="inferred from homology"/>
<keyword evidence="5 9" id="KW-0798">TonB box</keyword>
<evidence type="ECO:0000256" key="8">
    <source>
        <dbReference type="PROSITE-ProRule" id="PRU01360"/>
    </source>
</evidence>
<evidence type="ECO:0000256" key="10">
    <source>
        <dbReference type="SAM" id="SignalP"/>
    </source>
</evidence>
<evidence type="ECO:0000313" key="13">
    <source>
        <dbReference type="EMBL" id="MDI5949792.1"/>
    </source>
</evidence>
<evidence type="ECO:0000256" key="2">
    <source>
        <dbReference type="ARBA" id="ARBA00022448"/>
    </source>
</evidence>
<feature type="domain" description="TonB-dependent receptor-like beta-barrel" evidence="11">
    <location>
        <begin position="380"/>
        <end position="937"/>
    </location>
</feature>
<sequence>MKKIRFLMLFFLTVFSVAGWAQTEVTGVVLDDANFPLPGVNVLVKGIKKGIVTDIDGRFTIKASVGDVIEFSYIGLETQEVTIKNYNKLDIKLQSSAMQLEDLVVVGYGSKRKRDVTGAVTSVKNDAFNRGIVTSPEQLIQGKVSGVNITSASGEPGSNQAISIRGQGGVRTGSTPLFVIDGFALDNSSTGGATNPLSFINADDIESIDVLKDASATAIYGSRGANGVILITTKRGKKGQSKVTYSTSLGTSSMAKEIPVYSADAFRAKVVEIGGQLIDLGGSTNWQKEITRTAFSQNHNLNLSGGADNLTYFASIGHQDQQGILKNSELKKLSGRINLTQKMFNNRLKIDLNLNATNTKSERPAIESLIGTALSLNPTYPAYDENRAPSIFADVFNPLIRLNLYEDLTNTNRIIANISPSFEIIKGLDYKLNLGVDNSNSDRDIQNRPSTLPQQDGRLDSYYISNKNNLIENYITYNFDLGENNFSLLAGHSYQKTFVQYRHWSIDKFKDNGIDPKYNPGLGQELDLIDNLPSGSAIKNELQSFFGRVGYSLKDRYLLTATFRRDGSSKFGSNNKYGNFPSFAAGWRISEEEFMKSSPFSNLKLRAGWGRTGNQEIPSKITQASSTTSVTGSTSYPLNPAGTFPGGTTYARFANPDIQWEVSSQTNVGLDFGLFNGALSGTVDYFNKVSDNILLEVVPSDPIQAASTYWTNVKDMTITNKGLELALAYEYKNENGVSFSLGGNVSFIDNKIENSPFTVLTTGSASGSGLSSATINGYVNGQPIGTFYMKEFIGINDQGMSMFRDVNGDGLDTDADRVVAGSALPDKLYSFYGNIAYKGFDLNFNFNGVSGNKIYDNTANSSFYKARLAKSLNTTAAAAQYPSESITNPASISTRYLKNGAFIRLNNLSLGYNLNPKTIGIQDWVSSMRFSLTGQNLFVITDYDGYDPEVNTDRSVDGVTSYGIDYLSYPKARTFLFGFNVSF</sequence>
<dbReference type="PROSITE" id="PS52016">
    <property type="entry name" value="TONB_DEPENDENT_REC_3"/>
    <property type="match status" value="1"/>
</dbReference>
<dbReference type="FunFam" id="2.60.40.1120:FF:000003">
    <property type="entry name" value="Outer membrane protein Omp121"/>
    <property type="match status" value="1"/>
</dbReference>
<dbReference type="Gene3D" id="2.60.40.1120">
    <property type="entry name" value="Carboxypeptidase-like, regulatory domain"/>
    <property type="match status" value="1"/>
</dbReference>
<evidence type="ECO:0000313" key="14">
    <source>
        <dbReference type="Proteomes" id="UP001228643"/>
    </source>
</evidence>
<evidence type="ECO:0000259" key="11">
    <source>
        <dbReference type="Pfam" id="PF00593"/>
    </source>
</evidence>
<comment type="similarity">
    <text evidence="8 9">Belongs to the TonB-dependent receptor family.</text>
</comment>
<dbReference type="NCBIfam" id="TIGR04056">
    <property type="entry name" value="OMP_RagA_SusC"/>
    <property type="match status" value="1"/>
</dbReference>
<dbReference type="InterPro" id="IPR037066">
    <property type="entry name" value="Plug_dom_sf"/>
</dbReference>
<dbReference type="InterPro" id="IPR023996">
    <property type="entry name" value="TonB-dep_OMP_SusC/RagA"/>
</dbReference>
<dbReference type="Pfam" id="PF00593">
    <property type="entry name" value="TonB_dep_Rec_b-barrel"/>
    <property type="match status" value="1"/>
</dbReference>
<name>A0AAW6TRG1_9FLAO</name>
<dbReference type="InterPro" id="IPR023997">
    <property type="entry name" value="TonB-dep_OMP_SusC/RagA_CS"/>
</dbReference>
<dbReference type="SUPFAM" id="SSF56935">
    <property type="entry name" value="Porins"/>
    <property type="match status" value="1"/>
</dbReference>
<evidence type="ECO:0000256" key="4">
    <source>
        <dbReference type="ARBA" id="ARBA00022692"/>
    </source>
</evidence>
<keyword evidence="13" id="KW-0675">Receptor</keyword>
<dbReference type="NCBIfam" id="TIGR04057">
    <property type="entry name" value="SusC_RagA_signa"/>
    <property type="match status" value="1"/>
</dbReference>
<dbReference type="AlphaFoldDB" id="A0AAW6TRG1"/>
<evidence type="ECO:0000256" key="5">
    <source>
        <dbReference type="ARBA" id="ARBA00023077"/>
    </source>
</evidence>
<accession>A0AAW6TRG1</accession>
<comment type="subcellular location">
    <subcellularLocation>
        <location evidence="1 8">Cell outer membrane</location>
        <topology evidence="1 8">Multi-pass membrane protein</topology>
    </subcellularLocation>
</comment>
<dbReference type="Gene3D" id="2.40.170.20">
    <property type="entry name" value="TonB-dependent receptor, beta-barrel domain"/>
    <property type="match status" value="1"/>
</dbReference>
<dbReference type="InterPro" id="IPR039426">
    <property type="entry name" value="TonB-dep_rcpt-like"/>
</dbReference>
<feature type="domain" description="TonB-dependent receptor plug" evidence="12">
    <location>
        <begin position="113"/>
        <end position="228"/>
    </location>
</feature>